<reference evidence="2 3" key="1">
    <citation type="journal article" date="2016" name="Biochim. Biophys. Acta">
        <title>Characterization of red-shifted phycobilisomes isolated from the chlorophyll f-containing cyanobacterium Halomicronema hongdechloris.</title>
        <authorList>
            <person name="Li Y."/>
            <person name="Lin Y."/>
            <person name="Garvey C.J."/>
            <person name="Birch D."/>
            <person name="Corkery R.W."/>
            <person name="Loughlin P.C."/>
            <person name="Scheer H."/>
            <person name="Willows R.D."/>
            <person name="Chen M."/>
        </authorList>
    </citation>
    <scope>NUCLEOTIDE SEQUENCE [LARGE SCALE GENOMIC DNA]</scope>
    <source>
        <strain evidence="2 3">C2206</strain>
    </source>
</reference>
<gene>
    <name evidence="2" type="ORF">XM38_023500</name>
</gene>
<accession>A0A1Z3HM82</accession>
<dbReference type="KEGG" id="hhg:XM38_023500"/>
<dbReference type="Proteomes" id="UP000191901">
    <property type="component" value="Chromosome"/>
</dbReference>
<keyword evidence="3" id="KW-1185">Reference proteome</keyword>
<evidence type="ECO:0000313" key="3">
    <source>
        <dbReference type="Proteomes" id="UP000191901"/>
    </source>
</evidence>
<dbReference type="EMBL" id="CP021983">
    <property type="protein sequence ID" value="ASC71398.1"/>
    <property type="molecule type" value="Genomic_DNA"/>
</dbReference>
<evidence type="ECO:0000313" key="2">
    <source>
        <dbReference type="EMBL" id="ASC71398.1"/>
    </source>
</evidence>
<evidence type="ECO:0000256" key="1">
    <source>
        <dbReference type="SAM" id="MobiDB-lite"/>
    </source>
</evidence>
<dbReference type="AlphaFoldDB" id="A0A1Z3HM82"/>
<proteinExistence type="predicted"/>
<organism evidence="2 3">
    <name type="scientific">Halomicronema hongdechloris C2206</name>
    <dbReference type="NCBI Taxonomy" id="1641165"/>
    <lineage>
        <taxon>Bacteria</taxon>
        <taxon>Bacillati</taxon>
        <taxon>Cyanobacteriota</taxon>
        <taxon>Cyanophyceae</taxon>
        <taxon>Nodosilineales</taxon>
        <taxon>Nodosilineaceae</taxon>
        <taxon>Halomicronema</taxon>
    </lineage>
</organism>
<name>A0A1Z3HM82_9CYAN</name>
<protein>
    <submittedName>
        <fullName evidence="2">Uncharacterized protein</fullName>
    </submittedName>
</protein>
<feature type="compositionally biased region" description="Low complexity" evidence="1">
    <location>
        <begin position="27"/>
        <end position="38"/>
    </location>
</feature>
<sequence>MNPAAITAAAAQNLYTRLQVEDIAMGAHQGGPQHQQAHTYPQDVRSQGSPPHYCDLPKPMALTHRCQYNRPRVPRITAPACRLPTTVPEILERPPWRW</sequence>
<feature type="region of interest" description="Disordered" evidence="1">
    <location>
        <begin position="27"/>
        <end position="51"/>
    </location>
</feature>